<dbReference type="InterPro" id="IPR008984">
    <property type="entry name" value="SMAD_FHA_dom_sf"/>
</dbReference>
<evidence type="ECO:0000313" key="4">
    <source>
        <dbReference type="EMBL" id="MCV7391075.1"/>
    </source>
</evidence>
<sequence length="140" mass="15631">MNDGNNARTVAVRRTPRQPPTHTTGYHRAAPNAELGSAVLYVVRGPTSGAEFGLAHPYTTAGRHRDSTVLLDHVTVSRRHAEFRWVDGHYWVIDTGSLNGVYVNQIRVESALLTNGDEIWIGALDLAFFCRELDCAQRFR</sequence>
<protein>
    <submittedName>
        <fullName evidence="4">FHA domain-containing protein</fullName>
    </submittedName>
</protein>
<dbReference type="SMART" id="SM00240">
    <property type="entry name" value="FHA"/>
    <property type="match status" value="1"/>
</dbReference>
<dbReference type="InterPro" id="IPR050923">
    <property type="entry name" value="Cell_Proc_Reg/RNA_Proc"/>
</dbReference>
<evidence type="ECO:0000256" key="2">
    <source>
        <dbReference type="SAM" id="MobiDB-lite"/>
    </source>
</evidence>
<comment type="caution">
    <text evidence="4">The sequence shown here is derived from an EMBL/GenBank/DDBJ whole genome shotgun (WGS) entry which is preliminary data.</text>
</comment>
<evidence type="ECO:0000256" key="1">
    <source>
        <dbReference type="ARBA" id="ARBA00022553"/>
    </source>
</evidence>
<organism evidence="4 5">
    <name type="scientific">Mycolicibacterium porcinum</name>
    <dbReference type="NCBI Taxonomy" id="39693"/>
    <lineage>
        <taxon>Bacteria</taxon>
        <taxon>Bacillati</taxon>
        <taxon>Actinomycetota</taxon>
        <taxon>Actinomycetes</taxon>
        <taxon>Mycobacteriales</taxon>
        <taxon>Mycobacteriaceae</taxon>
        <taxon>Mycolicibacterium</taxon>
    </lineage>
</organism>
<gene>
    <name evidence="4" type="ORF">H5P34_23720</name>
</gene>
<reference evidence="4" key="1">
    <citation type="submission" date="2020-07" db="EMBL/GenBank/DDBJ databases">
        <authorList>
            <person name="Pettersson B.M.F."/>
            <person name="Behra P.R.K."/>
            <person name="Ramesh M."/>
            <person name="Das S."/>
            <person name="Dasgupta S."/>
            <person name="Kirsebom L.A."/>
        </authorList>
    </citation>
    <scope>NUCLEOTIDE SEQUENCE</scope>
    <source>
        <strain evidence="4">DSM 44242</strain>
    </source>
</reference>
<feature type="domain" description="FHA" evidence="3">
    <location>
        <begin position="59"/>
        <end position="108"/>
    </location>
</feature>
<feature type="region of interest" description="Disordered" evidence="2">
    <location>
        <begin position="1"/>
        <end position="28"/>
    </location>
</feature>
<dbReference type="SUPFAM" id="SSF49879">
    <property type="entry name" value="SMAD/FHA domain"/>
    <property type="match status" value="1"/>
</dbReference>
<dbReference type="InterPro" id="IPR000253">
    <property type="entry name" value="FHA_dom"/>
</dbReference>
<dbReference type="PANTHER" id="PTHR23308">
    <property type="entry name" value="NUCLEAR INHIBITOR OF PROTEIN PHOSPHATASE-1"/>
    <property type="match status" value="1"/>
</dbReference>
<dbReference type="PROSITE" id="PS50006">
    <property type="entry name" value="FHA_DOMAIN"/>
    <property type="match status" value="1"/>
</dbReference>
<accession>A0AAW5T817</accession>
<dbReference type="Pfam" id="PF00498">
    <property type="entry name" value="FHA"/>
    <property type="match status" value="1"/>
</dbReference>
<reference evidence="4" key="2">
    <citation type="journal article" date="2022" name="BMC Genomics">
        <title>Comparative genome analysis of mycobacteria focusing on tRNA and non-coding RNA.</title>
        <authorList>
            <person name="Behra P.R.K."/>
            <person name="Pettersson B.M.F."/>
            <person name="Ramesh M."/>
            <person name="Das S."/>
            <person name="Dasgupta S."/>
            <person name="Kirsebom L.A."/>
        </authorList>
    </citation>
    <scope>NUCLEOTIDE SEQUENCE</scope>
    <source>
        <strain evidence="4">DSM 44242</strain>
    </source>
</reference>
<dbReference type="Gene3D" id="2.60.200.20">
    <property type="match status" value="1"/>
</dbReference>
<evidence type="ECO:0000259" key="3">
    <source>
        <dbReference type="PROSITE" id="PS50006"/>
    </source>
</evidence>
<dbReference type="EMBL" id="JACKVC010000020">
    <property type="protein sequence ID" value="MCV7391075.1"/>
    <property type="molecule type" value="Genomic_DNA"/>
</dbReference>
<keyword evidence="1" id="KW-0597">Phosphoprotein</keyword>
<dbReference type="Proteomes" id="UP001141659">
    <property type="component" value="Unassembled WGS sequence"/>
</dbReference>
<name>A0AAW5T817_9MYCO</name>
<proteinExistence type="predicted"/>
<evidence type="ECO:0000313" key="5">
    <source>
        <dbReference type="Proteomes" id="UP001141659"/>
    </source>
</evidence>
<dbReference type="AlphaFoldDB" id="A0AAW5T817"/>